<evidence type="ECO:0008006" key="3">
    <source>
        <dbReference type="Google" id="ProtNLM"/>
    </source>
</evidence>
<proteinExistence type="predicted"/>
<keyword evidence="2" id="KW-1185">Reference proteome</keyword>
<organism evidence="1 2">
    <name type="scientific">Linum trigynum</name>
    <dbReference type="NCBI Taxonomy" id="586398"/>
    <lineage>
        <taxon>Eukaryota</taxon>
        <taxon>Viridiplantae</taxon>
        <taxon>Streptophyta</taxon>
        <taxon>Embryophyta</taxon>
        <taxon>Tracheophyta</taxon>
        <taxon>Spermatophyta</taxon>
        <taxon>Magnoliopsida</taxon>
        <taxon>eudicotyledons</taxon>
        <taxon>Gunneridae</taxon>
        <taxon>Pentapetalae</taxon>
        <taxon>rosids</taxon>
        <taxon>fabids</taxon>
        <taxon>Malpighiales</taxon>
        <taxon>Linaceae</taxon>
        <taxon>Linum</taxon>
    </lineage>
</organism>
<name>A0AAV2GFD5_9ROSI</name>
<dbReference type="EMBL" id="OZ034821">
    <property type="protein sequence ID" value="CAL1408185.1"/>
    <property type="molecule type" value="Genomic_DNA"/>
</dbReference>
<reference evidence="1 2" key="1">
    <citation type="submission" date="2024-04" db="EMBL/GenBank/DDBJ databases">
        <authorList>
            <person name="Fracassetti M."/>
        </authorList>
    </citation>
    <scope>NUCLEOTIDE SEQUENCE [LARGE SCALE GENOMIC DNA]</scope>
</reference>
<protein>
    <recommendedName>
        <fullName evidence="3">FHA domain-containing protein</fullName>
    </recommendedName>
</protein>
<sequence length="82" mass="8901">MRWTRLKGRVECDPAAVLVVEQRVSKKQAAVLGFPNKERSLAAESVSEKETAAGDDSAMAEQANVVELLRTMMAQQNAAIQA</sequence>
<evidence type="ECO:0000313" key="1">
    <source>
        <dbReference type="EMBL" id="CAL1408185.1"/>
    </source>
</evidence>
<gene>
    <name evidence="1" type="ORF">LTRI10_LOCUS47801</name>
</gene>
<dbReference type="Proteomes" id="UP001497516">
    <property type="component" value="Chromosome 8"/>
</dbReference>
<evidence type="ECO:0000313" key="2">
    <source>
        <dbReference type="Proteomes" id="UP001497516"/>
    </source>
</evidence>
<dbReference type="AlphaFoldDB" id="A0AAV2GFD5"/>
<accession>A0AAV2GFD5</accession>